<feature type="domain" description="Phosphatidylglycerol lysyltransferase C-terminal" evidence="1">
    <location>
        <begin position="29"/>
        <end position="306"/>
    </location>
</feature>
<gene>
    <name evidence="2" type="ORF">DW099_17380</name>
</gene>
<protein>
    <submittedName>
        <fullName evidence="2">DUF2156 domain-containing protein</fullName>
    </submittedName>
</protein>
<dbReference type="Gene3D" id="3.40.630.30">
    <property type="match status" value="1"/>
</dbReference>
<dbReference type="InterPro" id="IPR016181">
    <property type="entry name" value="Acyl_CoA_acyltransferase"/>
</dbReference>
<reference evidence="2 3" key="1">
    <citation type="submission" date="2018-08" db="EMBL/GenBank/DDBJ databases">
        <title>A genome reference for cultivated species of the human gut microbiota.</title>
        <authorList>
            <person name="Zou Y."/>
            <person name="Xue W."/>
            <person name="Luo G."/>
        </authorList>
    </citation>
    <scope>NUCLEOTIDE SEQUENCE [LARGE SCALE GENOMIC DNA]</scope>
    <source>
        <strain evidence="2 3">AM07-24</strain>
    </source>
</reference>
<dbReference type="OrthoDB" id="9765580at2"/>
<evidence type="ECO:0000313" key="2">
    <source>
        <dbReference type="EMBL" id="RHJ84742.1"/>
    </source>
</evidence>
<comment type="caution">
    <text evidence="2">The sequence shown here is derived from an EMBL/GenBank/DDBJ whole genome shotgun (WGS) entry which is preliminary data.</text>
</comment>
<dbReference type="RefSeq" id="WP_067535267.1">
    <property type="nucleotide sequence ID" value="NZ_AP025567.1"/>
</dbReference>
<dbReference type="PIRSF" id="PIRSF018688">
    <property type="entry name" value="UCP018688"/>
    <property type="match status" value="1"/>
</dbReference>
<proteinExistence type="predicted"/>
<dbReference type="PANTHER" id="PTHR41373">
    <property type="entry name" value="DUF2156 DOMAIN-CONTAINING PROTEIN"/>
    <property type="match status" value="1"/>
</dbReference>
<dbReference type="PANTHER" id="PTHR41373:SF1">
    <property type="entry name" value="PHOSPHATIDYLGLYCEROL LYSYLTRANSFERASE C-TERMINAL DOMAIN-CONTAINING PROTEIN"/>
    <property type="match status" value="1"/>
</dbReference>
<dbReference type="InterPro" id="IPR016732">
    <property type="entry name" value="UCP018688"/>
</dbReference>
<keyword evidence="3" id="KW-1185">Reference proteome</keyword>
<dbReference type="Pfam" id="PF09924">
    <property type="entry name" value="LPG_synthase_C"/>
    <property type="match status" value="1"/>
</dbReference>
<sequence length="311" mass="36626">MNIFKHCFEELTEKDAEVLKEYFHGFDYRGAGYTFLANYIWRNTHCLCWEVIGDYLCMAGADCMIGDPNAIISMPLTKNGVYEPEKLRETILEAKRRFDDRKIKFLIELVPGHMVQFLESAFPGEMIFEHDRDSDEYVYRKDKMITLSGRALHKKKNHLNYFLKNYQYETKPLTTEMTEEVIDFVVQMREGRDYDADEMESLRMEEEAIREIMKFVDRSEVYSTAILIDGKLQAFGIGERLSEDTAVEHFEKANDDFRGLYQAICSEFCKNLPEEIVYLNREEDMGLENLRHAKEALKPDHMEEKYSGCFL</sequence>
<dbReference type="AlphaFoldDB" id="A0A415DW62"/>
<dbReference type="SUPFAM" id="SSF55729">
    <property type="entry name" value="Acyl-CoA N-acyltransferases (Nat)"/>
    <property type="match status" value="2"/>
</dbReference>
<evidence type="ECO:0000259" key="1">
    <source>
        <dbReference type="Pfam" id="PF09924"/>
    </source>
</evidence>
<dbReference type="EMBL" id="QRMS01000006">
    <property type="protein sequence ID" value="RHJ84742.1"/>
    <property type="molecule type" value="Genomic_DNA"/>
</dbReference>
<name>A0A415DW62_9FIRM</name>
<evidence type="ECO:0000313" key="3">
    <source>
        <dbReference type="Proteomes" id="UP000284841"/>
    </source>
</evidence>
<dbReference type="Proteomes" id="UP000284841">
    <property type="component" value="Unassembled WGS sequence"/>
</dbReference>
<dbReference type="STRING" id="1776384.GCA_900086585_01259"/>
<dbReference type="GeneID" id="83003641"/>
<organism evidence="2 3">
    <name type="scientific">Emergencia timonensis</name>
    <dbReference type="NCBI Taxonomy" id="1776384"/>
    <lineage>
        <taxon>Bacteria</taxon>
        <taxon>Bacillati</taxon>
        <taxon>Bacillota</taxon>
        <taxon>Clostridia</taxon>
        <taxon>Peptostreptococcales</taxon>
        <taxon>Anaerovoracaceae</taxon>
        <taxon>Emergencia</taxon>
    </lineage>
</organism>
<dbReference type="InterPro" id="IPR024320">
    <property type="entry name" value="LPG_synthase_C"/>
</dbReference>
<accession>A0A415DW62</accession>